<dbReference type="EMBL" id="KU998240">
    <property type="protein sequence ID" value="ANA85843.1"/>
    <property type="molecule type" value="Genomic_DNA"/>
</dbReference>
<dbReference type="Proteomes" id="UP000203182">
    <property type="component" value="Segment"/>
</dbReference>
<reference evidence="2" key="1">
    <citation type="submission" date="2016-03" db="EMBL/GenBank/DDBJ databases">
        <authorList>
            <person name="Ploux O."/>
        </authorList>
    </citation>
    <scope>NUCLEOTIDE SEQUENCE [LARGE SCALE GENOMIC DNA]</scope>
</reference>
<accession>A0A166Y5M0</accession>
<name>A0A166Y5M0_9CAUD</name>
<evidence type="ECO:0000313" key="1">
    <source>
        <dbReference type="EMBL" id="ANA85843.1"/>
    </source>
</evidence>
<organism evidence="1 2">
    <name type="scientific">Gordonia phage Woes</name>
    <dbReference type="NCBI Taxonomy" id="1838084"/>
    <lineage>
        <taxon>Viruses</taxon>
        <taxon>Duplodnaviria</taxon>
        <taxon>Heunggongvirae</taxon>
        <taxon>Uroviricota</taxon>
        <taxon>Caudoviricetes</taxon>
        <taxon>Woesvirus</taxon>
        <taxon>Woesvirus woes</taxon>
    </lineage>
</organism>
<gene>
    <name evidence="1" type="primary">72</name>
    <name evidence="1" type="ORF">PBI_WOES_72</name>
</gene>
<keyword evidence="2" id="KW-1185">Reference proteome</keyword>
<sequence length="75" mass="8572">MTALAPKKYSFSGTRKARRVLPGTKIEFQYQGKFIKDIVESVFIMEGNRLVFNTVGGFRVPAAWEQAFRVWTLDA</sequence>
<evidence type="ECO:0000313" key="2">
    <source>
        <dbReference type="Proteomes" id="UP000203182"/>
    </source>
</evidence>
<dbReference type="KEGG" id="vg:28801428"/>
<dbReference type="OrthoDB" id="41588at10239"/>
<dbReference type="GeneID" id="28801428"/>
<protein>
    <submittedName>
        <fullName evidence="1">Uncharacterized protein</fullName>
    </submittedName>
</protein>
<dbReference type="RefSeq" id="YP_009273462.1">
    <property type="nucleotide sequence ID" value="NC_030905.1"/>
</dbReference>
<proteinExistence type="predicted"/>